<dbReference type="Pfam" id="PF13426">
    <property type="entry name" value="PAS_9"/>
    <property type="match status" value="1"/>
</dbReference>
<dbReference type="PROSITE" id="PS50109">
    <property type="entry name" value="HIS_KIN"/>
    <property type="match status" value="1"/>
</dbReference>
<dbReference type="InterPro" id="IPR005467">
    <property type="entry name" value="His_kinase_dom"/>
</dbReference>
<dbReference type="PROSITE" id="PS50113">
    <property type="entry name" value="PAC"/>
    <property type="match status" value="1"/>
</dbReference>
<dbReference type="Pfam" id="PF02518">
    <property type="entry name" value="HATPase_c"/>
    <property type="match status" value="1"/>
</dbReference>
<dbReference type="NCBIfam" id="TIGR00229">
    <property type="entry name" value="sensory_box"/>
    <property type="match status" value="1"/>
</dbReference>
<dbReference type="InterPro" id="IPR004358">
    <property type="entry name" value="Sig_transdc_His_kin-like_C"/>
</dbReference>
<dbReference type="SUPFAM" id="SSF55785">
    <property type="entry name" value="PYP-like sensor domain (PAS domain)"/>
    <property type="match status" value="1"/>
</dbReference>
<dbReference type="SUPFAM" id="SSF47384">
    <property type="entry name" value="Homodimeric domain of signal transducing histidine kinase"/>
    <property type="match status" value="1"/>
</dbReference>
<name>A0ABP2D588_9RHOB</name>
<dbReference type="PANTHER" id="PTHR42878:SF7">
    <property type="entry name" value="SENSOR HISTIDINE KINASE GLRK"/>
    <property type="match status" value="1"/>
</dbReference>
<evidence type="ECO:0000256" key="8">
    <source>
        <dbReference type="ARBA" id="ARBA00022777"/>
    </source>
</evidence>
<evidence type="ECO:0000256" key="11">
    <source>
        <dbReference type="ARBA" id="ARBA00023012"/>
    </source>
</evidence>
<dbReference type="CDD" id="cd00082">
    <property type="entry name" value="HisKA"/>
    <property type="match status" value="1"/>
</dbReference>
<evidence type="ECO:0000256" key="4">
    <source>
        <dbReference type="ARBA" id="ARBA00022553"/>
    </source>
</evidence>
<evidence type="ECO:0000256" key="6">
    <source>
        <dbReference type="ARBA" id="ARBA00022692"/>
    </source>
</evidence>
<protein>
    <recommendedName>
        <fullName evidence="3">histidine kinase</fullName>
        <ecNumber evidence="3">2.7.13.3</ecNumber>
    </recommendedName>
</protein>
<dbReference type="Proteomes" id="UP000003257">
    <property type="component" value="Unassembled WGS sequence"/>
</dbReference>
<dbReference type="Pfam" id="PF00512">
    <property type="entry name" value="HisKA"/>
    <property type="match status" value="1"/>
</dbReference>
<dbReference type="InterPro" id="IPR036097">
    <property type="entry name" value="HisK_dim/P_sf"/>
</dbReference>
<evidence type="ECO:0000256" key="5">
    <source>
        <dbReference type="ARBA" id="ARBA00022679"/>
    </source>
</evidence>
<feature type="domain" description="PAS" evidence="14">
    <location>
        <begin position="54"/>
        <end position="100"/>
    </location>
</feature>
<evidence type="ECO:0000313" key="17">
    <source>
        <dbReference type="Proteomes" id="UP000003257"/>
    </source>
</evidence>
<keyword evidence="6" id="KW-0812">Transmembrane</keyword>
<dbReference type="SUPFAM" id="SSF55874">
    <property type="entry name" value="ATPase domain of HSP90 chaperone/DNA topoisomerase II/histidine kinase"/>
    <property type="match status" value="1"/>
</dbReference>
<dbReference type="SMART" id="SM00388">
    <property type="entry name" value="HisKA"/>
    <property type="match status" value="1"/>
</dbReference>
<evidence type="ECO:0000256" key="2">
    <source>
        <dbReference type="ARBA" id="ARBA00004141"/>
    </source>
</evidence>
<reference evidence="16 17" key="1">
    <citation type="submission" date="2007-11" db="EMBL/GenBank/DDBJ databases">
        <authorList>
            <person name="Wagner-Dobler I."/>
            <person name="Ferriera S."/>
            <person name="Johnson J."/>
            <person name="Kravitz S."/>
            <person name="Beeson K."/>
            <person name="Sutton G."/>
            <person name="Rogers Y.-H."/>
            <person name="Friedman R."/>
            <person name="Frazier M."/>
            <person name="Venter J.C."/>
        </authorList>
    </citation>
    <scope>NUCLEOTIDE SEQUENCE [LARGE SCALE GENOMIC DNA]</scope>
    <source>
        <strain evidence="16 17">HEL-45</strain>
    </source>
</reference>
<organism evidence="16 17">
    <name type="scientific">Sulfitobacter indolifex HEL-45</name>
    <dbReference type="NCBI Taxonomy" id="391624"/>
    <lineage>
        <taxon>Bacteria</taxon>
        <taxon>Pseudomonadati</taxon>
        <taxon>Pseudomonadota</taxon>
        <taxon>Alphaproteobacteria</taxon>
        <taxon>Rhodobacterales</taxon>
        <taxon>Roseobacteraceae</taxon>
        <taxon>Sulfitobacter</taxon>
    </lineage>
</organism>
<dbReference type="InterPro" id="IPR001610">
    <property type="entry name" value="PAC"/>
</dbReference>
<sequence length="411" mass="45222">MRRGDEFFGTLNFSDRAPRHAPFSNKEYEFVAFLARWLGNELKLHAERRELREQRGLLSAMIDAVPEAIVLTGLNRRVAMVSPAVEALFGYAPHQILGRQTAVLYGTLEGYERAGKERFNPQTSSKRGEFEISCRRADGTTFDGLASTAKVETDRGETLGFLAVTRDVTEQRAFEYAKDQMIATVSHDIKTPLTALRGALELLDAQKPGLDDAKNKLLRFALRNAQRIDEMVADILDVEQLRAEEPSGRAVAPLAPLLARAIETLTSYAENHGIGLKLKPSDAPNHVLRLHEGRVERLISDLVTNAIKASAKGGTVELGLTTTGRGFYVKDEGAGLPLNIQKALFKPFARGDTYRVNEGYGLAMSIVKAIVDQHLGEITFETAEGEVTTFIVDFPALNSSERAVPSKGLLE</sequence>
<evidence type="ECO:0000313" key="16">
    <source>
        <dbReference type="EMBL" id="EDQ03441.1"/>
    </source>
</evidence>
<dbReference type="InterPro" id="IPR036890">
    <property type="entry name" value="HATPase_C_sf"/>
</dbReference>
<feature type="domain" description="PAC" evidence="15">
    <location>
        <begin position="128"/>
        <end position="180"/>
    </location>
</feature>
<dbReference type="PRINTS" id="PR00344">
    <property type="entry name" value="BCTRLSENSOR"/>
</dbReference>
<keyword evidence="4" id="KW-0597">Phosphoprotein</keyword>
<dbReference type="EMBL" id="ABID01000017">
    <property type="protein sequence ID" value="EDQ03441.1"/>
    <property type="molecule type" value="Genomic_DNA"/>
</dbReference>
<dbReference type="InterPro" id="IPR003594">
    <property type="entry name" value="HATPase_dom"/>
</dbReference>
<dbReference type="SMART" id="SM00086">
    <property type="entry name" value="PAC"/>
    <property type="match status" value="1"/>
</dbReference>
<keyword evidence="12" id="KW-0472">Membrane</keyword>
<evidence type="ECO:0000256" key="3">
    <source>
        <dbReference type="ARBA" id="ARBA00012438"/>
    </source>
</evidence>
<dbReference type="InterPro" id="IPR000014">
    <property type="entry name" value="PAS"/>
</dbReference>
<dbReference type="SMART" id="SM00387">
    <property type="entry name" value="HATPase_c"/>
    <property type="match status" value="1"/>
</dbReference>
<dbReference type="InterPro" id="IPR035965">
    <property type="entry name" value="PAS-like_dom_sf"/>
</dbReference>
<comment type="caution">
    <text evidence="16">The sequence shown here is derived from an EMBL/GenBank/DDBJ whole genome shotgun (WGS) entry which is preliminary data.</text>
</comment>
<comment type="subcellular location">
    <subcellularLocation>
        <location evidence="2">Membrane</location>
        <topology evidence="2">Multi-pass membrane protein</topology>
    </subcellularLocation>
</comment>
<evidence type="ECO:0000256" key="12">
    <source>
        <dbReference type="ARBA" id="ARBA00023136"/>
    </source>
</evidence>
<keyword evidence="5" id="KW-0808">Transferase</keyword>
<keyword evidence="8 16" id="KW-0418">Kinase</keyword>
<dbReference type="PANTHER" id="PTHR42878">
    <property type="entry name" value="TWO-COMPONENT HISTIDINE KINASE"/>
    <property type="match status" value="1"/>
</dbReference>
<evidence type="ECO:0000256" key="7">
    <source>
        <dbReference type="ARBA" id="ARBA00022741"/>
    </source>
</evidence>
<keyword evidence="7" id="KW-0547">Nucleotide-binding</keyword>
<dbReference type="PROSITE" id="PS50112">
    <property type="entry name" value="PAS"/>
    <property type="match status" value="1"/>
</dbReference>
<proteinExistence type="predicted"/>
<dbReference type="RefSeq" id="WP_007120973.1">
    <property type="nucleotide sequence ID" value="NZ_ABID01000017.1"/>
</dbReference>
<evidence type="ECO:0000259" key="14">
    <source>
        <dbReference type="PROSITE" id="PS50112"/>
    </source>
</evidence>
<dbReference type="EC" id="2.7.13.3" evidence="3"/>
<keyword evidence="10" id="KW-1133">Transmembrane helix</keyword>
<feature type="domain" description="Histidine kinase" evidence="13">
    <location>
        <begin position="184"/>
        <end position="398"/>
    </location>
</feature>
<evidence type="ECO:0000259" key="15">
    <source>
        <dbReference type="PROSITE" id="PS50113"/>
    </source>
</evidence>
<evidence type="ECO:0000259" key="13">
    <source>
        <dbReference type="PROSITE" id="PS50109"/>
    </source>
</evidence>
<dbReference type="SMART" id="SM00091">
    <property type="entry name" value="PAS"/>
    <property type="match status" value="1"/>
</dbReference>
<keyword evidence="17" id="KW-1185">Reference proteome</keyword>
<dbReference type="Gene3D" id="3.30.450.20">
    <property type="entry name" value="PAS domain"/>
    <property type="match status" value="1"/>
</dbReference>
<comment type="catalytic activity">
    <reaction evidence="1">
        <text>ATP + protein L-histidine = ADP + protein N-phospho-L-histidine.</text>
        <dbReference type="EC" id="2.7.13.3"/>
    </reaction>
</comment>
<evidence type="ECO:0000256" key="1">
    <source>
        <dbReference type="ARBA" id="ARBA00000085"/>
    </source>
</evidence>
<keyword evidence="11" id="KW-0902">Two-component regulatory system</keyword>
<evidence type="ECO:0000256" key="9">
    <source>
        <dbReference type="ARBA" id="ARBA00022840"/>
    </source>
</evidence>
<dbReference type="InterPro" id="IPR050351">
    <property type="entry name" value="BphY/WalK/GraS-like"/>
</dbReference>
<dbReference type="InterPro" id="IPR003661">
    <property type="entry name" value="HisK_dim/P_dom"/>
</dbReference>
<dbReference type="Gene3D" id="1.10.287.130">
    <property type="match status" value="1"/>
</dbReference>
<dbReference type="Gene3D" id="3.30.565.10">
    <property type="entry name" value="Histidine kinase-like ATPase, C-terminal domain"/>
    <property type="match status" value="1"/>
</dbReference>
<keyword evidence="9" id="KW-0067">ATP-binding</keyword>
<dbReference type="InterPro" id="IPR000700">
    <property type="entry name" value="PAS-assoc_C"/>
</dbReference>
<dbReference type="GO" id="GO:0016301">
    <property type="term" value="F:kinase activity"/>
    <property type="evidence" value="ECO:0007669"/>
    <property type="project" value="UniProtKB-KW"/>
</dbReference>
<evidence type="ECO:0000256" key="10">
    <source>
        <dbReference type="ARBA" id="ARBA00022989"/>
    </source>
</evidence>
<gene>
    <name evidence="16" type="ORF">OIHEL45_16741</name>
</gene>
<dbReference type="CDD" id="cd00130">
    <property type="entry name" value="PAS"/>
    <property type="match status" value="1"/>
</dbReference>
<accession>A0ABP2D588</accession>